<name>A0ABU3XC20_9BACI</name>
<keyword evidence="2" id="KW-1005">Bacterial flagellum biogenesis</keyword>
<dbReference type="Proteomes" id="UP001287282">
    <property type="component" value="Unassembled WGS sequence"/>
</dbReference>
<comment type="similarity">
    <text evidence="1">Belongs to the FlgD family.</text>
</comment>
<accession>A0ABU3XC20</accession>
<feature type="compositionally biased region" description="Polar residues" evidence="3">
    <location>
        <begin position="1"/>
        <end position="22"/>
    </location>
</feature>
<gene>
    <name evidence="4" type="primary">flgD</name>
    <name evidence="4" type="ORF">RYX56_13795</name>
</gene>
<dbReference type="EMBL" id="JAWJBA010000004">
    <property type="protein sequence ID" value="MDV2685433.1"/>
    <property type="molecule type" value="Genomic_DNA"/>
</dbReference>
<organism evidence="4 5">
    <name type="scientific">Alkalihalophilus lindianensis</name>
    <dbReference type="NCBI Taxonomy" id="1630542"/>
    <lineage>
        <taxon>Bacteria</taxon>
        <taxon>Bacillati</taxon>
        <taxon>Bacillota</taxon>
        <taxon>Bacilli</taxon>
        <taxon>Bacillales</taxon>
        <taxon>Bacillaceae</taxon>
        <taxon>Alkalihalophilus</taxon>
    </lineage>
</organism>
<feature type="region of interest" description="Disordered" evidence="3">
    <location>
        <begin position="1"/>
        <end position="24"/>
    </location>
</feature>
<dbReference type="RefSeq" id="WP_317122616.1">
    <property type="nucleotide sequence ID" value="NZ_JAWJBA010000004.1"/>
</dbReference>
<reference evidence="4 5" key="1">
    <citation type="submission" date="2023-10" db="EMBL/GenBank/DDBJ databases">
        <title>Screening of Alkalihalobacillus lindianensis BZ-TG-R113 and Its Alleviation of Salt Stress on Rapeseed Growth.</title>
        <authorList>
            <person name="Zhao B."/>
            <person name="Guo T."/>
        </authorList>
    </citation>
    <scope>NUCLEOTIDE SEQUENCE [LARGE SCALE GENOMIC DNA]</scope>
    <source>
        <strain evidence="4 5">BZ-TG-R113</strain>
    </source>
</reference>
<evidence type="ECO:0000313" key="4">
    <source>
        <dbReference type="EMBL" id="MDV2685433.1"/>
    </source>
</evidence>
<keyword evidence="4" id="KW-0969">Cilium</keyword>
<evidence type="ECO:0000256" key="1">
    <source>
        <dbReference type="ARBA" id="ARBA00010577"/>
    </source>
</evidence>
<feature type="compositionally biased region" description="Polar residues" evidence="3">
    <location>
        <begin position="143"/>
        <end position="156"/>
    </location>
</feature>
<dbReference type="Pfam" id="PF03963">
    <property type="entry name" value="FlgD"/>
    <property type="match status" value="1"/>
</dbReference>
<evidence type="ECO:0000256" key="2">
    <source>
        <dbReference type="ARBA" id="ARBA00022795"/>
    </source>
</evidence>
<comment type="caution">
    <text evidence="4">The sequence shown here is derived from an EMBL/GenBank/DDBJ whole genome shotgun (WGS) entry which is preliminary data.</text>
</comment>
<keyword evidence="4" id="KW-0966">Cell projection</keyword>
<keyword evidence="5" id="KW-1185">Reference proteome</keyword>
<evidence type="ECO:0000313" key="5">
    <source>
        <dbReference type="Proteomes" id="UP001287282"/>
    </source>
</evidence>
<dbReference type="NCBIfam" id="NF007197">
    <property type="entry name" value="PRK09618.1"/>
    <property type="match status" value="1"/>
</dbReference>
<evidence type="ECO:0000256" key="3">
    <source>
        <dbReference type="SAM" id="MobiDB-lite"/>
    </source>
</evidence>
<protein>
    <submittedName>
        <fullName evidence="4">Flagellar hook assembly protein FlgD</fullName>
    </submittedName>
</protein>
<keyword evidence="4" id="KW-0282">Flagellum</keyword>
<sequence>MTTINESYFLQNKPKPTSTTGQSGLGKDDFLKLLITQLQNQDPSNPMDDREFIAQMAQFSSLEQMTNMNTTIQKFVDTQTSQSLVQFSELIGKEVKWVQEVDVDDYRTELQYSDNKVQSVKVEFDGTIRILLDNNRWIHHEQLTQVSGVQTNGTNKPSEEESETSK</sequence>
<proteinExistence type="inferred from homology"/>
<dbReference type="InterPro" id="IPR005648">
    <property type="entry name" value="FlgD"/>
</dbReference>
<feature type="region of interest" description="Disordered" evidence="3">
    <location>
        <begin position="143"/>
        <end position="166"/>
    </location>
</feature>
<feature type="compositionally biased region" description="Basic and acidic residues" evidence="3">
    <location>
        <begin position="157"/>
        <end position="166"/>
    </location>
</feature>